<dbReference type="AlphaFoldDB" id="A0A2S6MUJ7"/>
<accession>A0A2S6MUJ7</accession>
<feature type="chain" id="PRO_5015552963" description="DUF2147 domain-containing protein" evidence="1">
    <location>
        <begin position="27"/>
        <end position="126"/>
    </location>
</feature>
<evidence type="ECO:0000259" key="2">
    <source>
        <dbReference type="Pfam" id="PF09917"/>
    </source>
</evidence>
<feature type="domain" description="DUF2147" evidence="2">
    <location>
        <begin position="31"/>
        <end position="126"/>
    </location>
</feature>
<protein>
    <recommendedName>
        <fullName evidence="2">DUF2147 domain-containing protein</fullName>
    </recommendedName>
</protein>
<keyword evidence="4" id="KW-1185">Reference proteome</keyword>
<dbReference type="OrthoDB" id="9811671at2"/>
<gene>
    <name evidence="3" type="ORF">CCR94_23740</name>
</gene>
<reference evidence="3 4" key="1">
    <citation type="journal article" date="2018" name="Arch. Microbiol.">
        <title>New insights into the metabolic potential of the phototrophic purple bacterium Rhodopila globiformis DSM 161(T) from its draft genome sequence and evidence for a vanadium-dependent nitrogenase.</title>
        <authorList>
            <person name="Imhoff J.F."/>
            <person name="Rahn T."/>
            <person name="Kunzel S."/>
            <person name="Neulinger S.C."/>
        </authorList>
    </citation>
    <scope>NUCLEOTIDE SEQUENCE [LARGE SCALE GENOMIC DNA]</scope>
    <source>
        <strain evidence="3 4">DSM 16996</strain>
    </source>
</reference>
<dbReference type="Gene3D" id="2.40.128.520">
    <property type="match status" value="1"/>
</dbReference>
<comment type="caution">
    <text evidence="3">The sequence shown here is derived from an EMBL/GenBank/DDBJ whole genome shotgun (WGS) entry which is preliminary data.</text>
</comment>
<dbReference type="PANTHER" id="PTHR36919">
    <property type="entry name" value="BLR1215 PROTEIN"/>
    <property type="match status" value="1"/>
</dbReference>
<keyword evidence="1" id="KW-0732">Signal</keyword>
<evidence type="ECO:0000313" key="4">
    <source>
        <dbReference type="Proteomes" id="UP000239089"/>
    </source>
</evidence>
<evidence type="ECO:0000256" key="1">
    <source>
        <dbReference type="SAM" id="SignalP"/>
    </source>
</evidence>
<name>A0A2S6MUJ7_9HYPH</name>
<feature type="signal peptide" evidence="1">
    <location>
        <begin position="1"/>
        <end position="26"/>
    </location>
</feature>
<dbReference type="Proteomes" id="UP000239089">
    <property type="component" value="Unassembled WGS sequence"/>
</dbReference>
<dbReference type="Pfam" id="PF09917">
    <property type="entry name" value="DUF2147"/>
    <property type="match status" value="1"/>
</dbReference>
<evidence type="ECO:0000313" key="3">
    <source>
        <dbReference type="EMBL" id="PPQ26037.1"/>
    </source>
</evidence>
<dbReference type="PANTHER" id="PTHR36919:SF2">
    <property type="entry name" value="BLL6627 PROTEIN"/>
    <property type="match status" value="1"/>
</dbReference>
<organism evidence="3 4">
    <name type="scientific">Rhodoblastus sphagnicola</name>
    <dbReference type="NCBI Taxonomy" id="333368"/>
    <lineage>
        <taxon>Bacteria</taxon>
        <taxon>Pseudomonadati</taxon>
        <taxon>Pseudomonadota</taxon>
        <taxon>Alphaproteobacteria</taxon>
        <taxon>Hyphomicrobiales</taxon>
        <taxon>Rhodoblastaceae</taxon>
        <taxon>Rhodoblastus</taxon>
    </lineage>
</organism>
<sequence length="126" mass="13272">MLAKLRTRVSALLLVAAASGATQVRAEDVQGVWTRDDGAVKVEFSACGGAVCGAVSWLKSASGAAKVGQRVFSDMVRADQITWTGKAFNPEDGRTYSGKMVLSGKKLKTSGCVMGGLICKTVVWMR</sequence>
<dbReference type="EMBL" id="NHSJ01000138">
    <property type="protein sequence ID" value="PPQ26037.1"/>
    <property type="molecule type" value="Genomic_DNA"/>
</dbReference>
<dbReference type="InterPro" id="IPR019223">
    <property type="entry name" value="DUF2147"/>
</dbReference>
<proteinExistence type="predicted"/>